<dbReference type="Proteomes" id="UP000326912">
    <property type="component" value="Unassembled WGS sequence"/>
</dbReference>
<proteinExistence type="predicted"/>
<name>A0A5J4KJM9_9CHLR</name>
<gene>
    <name evidence="1" type="ORF">KDW_38660</name>
</gene>
<organism evidence="1 2">
    <name type="scientific">Dictyobacter vulcani</name>
    <dbReference type="NCBI Taxonomy" id="2607529"/>
    <lineage>
        <taxon>Bacteria</taxon>
        <taxon>Bacillati</taxon>
        <taxon>Chloroflexota</taxon>
        <taxon>Ktedonobacteria</taxon>
        <taxon>Ktedonobacterales</taxon>
        <taxon>Dictyobacteraceae</taxon>
        <taxon>Dictyobacter</taxon>
    </lineage>
</organism>
<evidence type="ECO:0000313" key="2">
    <source>
        <dbReference type="Proteomes" id="UP000326912"/>
    </source>
</evidence>
<sequence length="68" mass="7747">MSETARVKELIDLEIEASHRALYGLAVMASHEAITARMERMAEHLHVLDQAGKEEELKALLMCDKLWI</sequence>
<accession>A0A5J4KJM9</accession>
<dbReference type="AlphaFoldDB" id="A0A5J4KJM9"/>
<reference evidence="1 2" key="1">
    <citation type="submission" date="2019-10" db="EMBL/GenBank/DDBJ databases">
        <title>Dictyobacter vulcani sp. nov., within the class Ktedonobacteria, isolated from soil of volcanic Mt. Zao.</title>
        <authorList>
            <person name="Zheng Y."/>
            <person name="Wang C.M."/>
            <person name="Sakai Y."/>
            <person name="Abe K."/>
            <person name="Yokota A."/>
            <person name="Yabe S."/>
        </authorList>
    </citation>
    <scope>NUCLEOTIDE SEQUENCE [LARGE SCALE GENOMIC DNA]</scope>
    <source>
        <strain evidence="1 2">W12</strain>
    </source>
</reference>
<protein>
    <submittedName>
        <fullName evidence="1">Uncharacterized protein</fullName>
    </submittedName>
</protein>
<comment type="caution">
    <text evidence="1">The sequence shown here is derived from an EMBL/GenBank/DDBJ whole genome shotgun (WGS) entry which is preliminary data.</text>
</comment>
<keyword evidence="2" id="KW-1185">Reference proteome</keyword>
<dbReference type="EMBL" id="BKZW01000002">
    <property type="protein sequence ID" value="GER89704.1"/>
    <property type="molecule type" value="Genomic_DNA"/>
</dbReference>
<evidence type="ECO:0000313" key="1">
    <source>
        <dbReference type="EMBL" id="GER89704.1"/>
    </source>
</evidence>
<dbReference type="RefSeq" id="WP_151757560.1">
    <property type="nucleotide sequence ID" value="NZ_BKZW01000002.1"/>
</dbReference>